<gene>
    <name evidence="3" type="ORF">FHR82_003805</name>
</gene>
<comment type="caution">
    <text evidence="3">The sequence shown here is derived from an EMBL/GenBank/DDBJ whole genome shotgun (WGS) entry which is preliminary data.</text>
</comment>
<name>A0A7W7Q669_9PSEU</name>
<dbReference type="InterPro" id="IPR024462">
    <property type="entry name" value="GH116_N"/>
</dbReference>
<dbReference type="RefSeq" id="WP_225944076.1">
    <property type="nucleotide sequence ID" value="NZ_JACHJQ010000004.1"/>
</dbReference>
<dbReference type="InterPro" id="IPR012341">
    <property type="entry name" value="6hp_glycosidase-like_sf"/>
</dbReference>
<protein>
    <submittedName>
        <fullName evidence="3">Uncharacterized protein (DUF608 family)</fullName>
    </submittedName>
</protein>
<evidence type="ECO:0000259" key="1">
    <source>
        <dbReference type="Pfam" id="PF04685"/>
    </source>
</evidence>
<dbReference type="InterPro" id="IPR008928">
    <property type="entry name" value="6-hairpin_glycosidase_sf"/>
</dbReference>
<dbReference type="GO" id="GO:0004553">
    <property type="term" value="F:hydrolase activity, hydrolyzing O-glycosyl compounds"/>
    <property type="evidence" value="ECO:0007669"/>
    <property type="project" value="InterPro"/>
</dbReference>
<dbReference type="AlphaFoldDB" id="A0A7W7Q669"/>
<dbReference type="Proteomes" id="UP000520767">
    <property type="component" value="Unassembled WGS sequence"/>
</dbReference>
<dbReference type="GO" id="GO:0005975">
    <property type="term" value="P:carbohydrate metabolic process"/>
    <property type="evidence" value="ECO:0007669"/>
    <property type="project" value="InterPro"/>
</dbReference>
<accession>A0A7W7Q669</accession>
<dbReference type="EMBL" id="JACHJQ010000004">
    <property type="protein sequence ID" value="MBB4907563.1"/>
    <property type="molecule type" value="Genomic_DNA"/>
</dbReference>
<feature type="domain" description="Glycosyl-hydrolase family 116 catalytic region" evidence="1">
    <location>
        <begin position="748"/>
        <end position="1006"/>
    </location>
</feature>
<reference evidence="3 4" key="1">
    <citation type="submission" date="2020-08" db="EMBL/GenBank/DDBJ databases">
        <title>Genomic Encyclopedia of Type Strains, Phase III (KMG-III): the genomes of soil and plant-associated and newly described type strains.</title>
        <authorList>
            <person name="Whitman W."/>
        </authorList>
    </citation>
    <scope>NUCLEOTIDE SEQUENCE [LARGE SCALE GENOMIC DNA]</scope>
    <source>
        <strain evidence="3 4">CECT 8960</strain>
    </source>
</reference>
<dbReference type="Pfam" id="PF12215">
    <property type="entry name" value="Glyco_hydr_116N"/>
    <property type="match status" value="1"/>
</dbReference>
<organism evidence="3 4">
    <name type="scientific">Actinophytocola algeriensis</name>
    <dbReference type="NCBI Taxonomy" id="1768010"/>
    <lineage>
        <taxon>Bacteria</taxon>
        <taxon>Bacillati</taxon>
        <taxon>Actinomycetota</taxon>
        <taxon>Actinomycetes</taxon>
        <taxon>Pseudonocardiales</taxon>
        <taxon>Pseudonocardiaceae</taxon>
    </lineage>
</organism>
<dbReference type="PANTHER" id="PTHR12654">
    <property type="entry name" value="BILE ACID BETA-GLUCOSIDASE-RELATED"/>
    <property type="match status" value="1"/>
</dbReference>
<dbReference type="Pfam" id="PF04685">
    <property type="entry name" value="DUF608"/>
    <property type="match status" value="1"/>
</dbReference>
<dbReference type="InterPro" id="IPR006775">
    <property type="entry name" value="GH116_catalytic"/>
</dbReference>
<dbReference type="SUPFAM" id="SSF48208">
    <property type="entry name" value="Six-hairpin glycosidases"/>
    <property type="match status" value="1"/>
</dbReference>
<dbReference type="Gene3D" id="1.50.10.10">
    <property type="match status" value="1"/>
</dbReference>
<feature type="domain" description="Glycosyl-hydrolase family 116 N-terminal" evidence="2">
    <location>
        <begin position="58"/>
        <end position="217"/>
    </location>
</feature>
<proteinExistence type="predicted"/>
<evidence type="ECO:0000313" key="3">
    <source>
        <dbReference type="EMBL" id="MBB4907563.1"/>
    </source>
</evidence>
<sequence length="1144" mass="123549">MSMAGVGMLAAPTAAAAELGLDPDGLVAVPPDKDLDPGSLLSRGTPTEYTGAALQHIGMPVGGGCSGQVYLAGDGKLWAWDILNPSTFPLGGATGGGPHYARPLTATSPFAQEFSLRVNGTVRTLDSFPDIRFVGQYPIGTITYRAPDCPVVVTAEAFSPFIPLNTADSTIPATTVRFTVRNTSRRAVAVELIGSSDNPVCLTSRDQQPTELLATPFRGGVQFAARAGDEPGSTDILFENWESLDNWTVDGDAFTIATQAELPAHMRRFGDLLVHGTTFVTSHNFRAAGDPDGYLGTLTSAEFTIERSHIAVGVGGGNRPGETGVEVVLGGEVVASATGRDSEPMVAAMLDVSAHRGKTARIRIVDRATGAWAHVNCDAIVFTDRPDIVFEDWASFDGWTVEGDAFLNVTPAECPPDFRRPFGEINDLNAVDGRFATSYNFRATGDADAYQGKLTSQPFQVDRRYVTAWVGGGAHLGRTCVNVVVGNDIVASLTGREIEPLTAMSVDVSRWHGQTAHIEVVDSIAAGWGHVNVGRIAFSDRPVRSIPIEQLPEFGTFALAAAGNHARVATDGGASATVTVPLTVPPGQSRSAQFVLAWHFPTPQPTAFGWLQDGPRLRHHYATRFRDARAVVEYTIGNLSRLGGQTRDWVRTWYADSSLPHWFLERTLAPASTLATSTCFRFDNGRFYAWEGIYCCAGTCGHVWNYAQTVARLFPDLERDTRERVDLGIALRANGEIGNRGEAGEGWFADGQCGTILRVYREHQMSPDTAFLRRVWPSAKKALEWVITQDGDADGILEGSQWNTLDAQWWGEIPWISGLYVAALHAGAAMAQEMGDPASAARYSQLAQRGSAHLESALWSDEYGYYFQRVDPAHATAPNSNRGCHIDQLYAQTYTDQLGLPRVFSQDKARTALENVFRNNFVPDAASYRPPGIPAPRVYAMPGEAGTLMCTWPYGGSTEAGVGGVVGYFNEVWTGQEYQFAAGLIAAGMVAEGLAVTRAVHDRHHAAKRNPYNEIECSDHYARAMMSHGVYLAVCGYEYHGPRGHLGFAPKVTPEDFRAAFTAAEGWGLYRQKRGPGKQTCDIEVRFGEVRLKTLSFEVDGAVHSVTAHGKRVPFQVTGSRVLVTLAAETTVRAGSTLSITITG</sequence>
<evidence type="ECO:0000313" key="4">
    <source>
        <dbReference type="Proteomes" id="UP000520767"/>
    </source>
</evidence>
<dbReference type="InterPro" id="IPR052566">
    <property type="entry name" value="Non-lysos_glucosylceramidase"/>
</dbReference>
<dbReference type="PANTHER" id="PTHR12654:SF0">
    <property type="entry name" value="NON-LYSOSOMAL GLUCOSYLCERAMIDASE"/>
    <property type="match status" value="1"/>
</dbReference>
<keyword evidence="4" id="KW-1185">Reference proteome</keyword>
<evidence type="ECO:0000259" key="2">
    <source>
        <dbReference type="Pfam" id="PF12215"/>
    </source>
</evidence>